<dbReference type="EMBL" id="JACRSS010000001">
    <property type="protein sequence ID" value="MBC8538122.1"/>
    <property type="molecule type" value="Genomic_DNA"/>
</dbReference>
<dbReference type="Pfam" id="PF08239">
    <property type="entry name" value="SH3_3"/>
    <property type="match status" value="1"/>
</dbReference>
<keyword evidence="4" id="KW-0788">Thiol protease</keyword>
<sequence>MTKLNEFIEYLNKETENKSLYAWGGQGEAATPEAIKRRESEKNNRERVMRLYEQRISQGYGEMKLFDCSGLGTYFLYNQKKWIPGDTTANGLKSKCQVLSRSELTKGDWVFRVYQTGKDKGKAYHIGYIVDNSLNVIEAKGRDDGVVKRSLNASGSGYWNAYGRPELFREEIEGASPEDGMVEVLGGSVNVRAGDNTAAAILGVAHKGDSFLLEGVSASGWYKIDYDGKDGYISSRSDLTKVTGGISTSFTVGRLLKKTSPLMTGEDVKDVQAALIAKGYSCGSTGADGEFGSNTQKAVEAFQKAAGLTADGIVGEKTTQALGGEWKAAETTWTVSRILKKTSPLMKGADVKNVQTALIAKGYSCGGTGADGEFGKNTESAVKSFQKAAGLAVDGKAGKNTVTKLGGKWEG</sequence>
<dbReference type="InterPro" id="IPR038765">
    <property type="entry name" value="Papain-like_cys_pep_sf"/>
</dbReference>
<dbReference type="InterPro" id="IPR003646">
    <property type="entry name" value="SH3-like_bac-type"/>
</dbReference>
<organism evidence="7 8">
    <name type="scientific">Guopingia tenuis</name>
    <dbReference type="NCBI Taxonomy" id="2763656"/>
    <lineage>
        <taxon>Bacteria</taxon>
        <taxon>Bacillati</taxon>
        <taxon>Bacillota</taxon>
        <taxon>Clostridia</taxon>
        <taxon>Christensenellales</taxon>
        <taxon>Christensenellaceae</taxon>
        <taxon>Guopingia</taxon>
    </lineage>
</organism>
<dbReference type="SMART" id="SM00287">
    <property type="entry name" value="SH3b"/>
    <property type="match status" value="1"/>
</dbReference>
<evidence type="ECO:0000259" key="6">
    <source>
        <dbReference type="PROSITE" id="PS51935"/>
    </source>
</evidence>
<evidence type="ECO:0000256" key="2">
    <source>
        <dbReference type="ARBA" id="ARBA00022670"/>
    </source>
</evidence>
<reference evidence="7" key="1">
    <citation type="submission" date="2020-08" db="EMBL/GenBank/DDBJ databases">
        <title>Genome public.</title>
        <authorList>
            <person name="Liu C."/>
            <person name="Sun Q."/>
        </authorList>
    </citation>
    <scope>NUCLEOTIDE SEQUENCE</scope>
    <source>
        <strain evidence="7">NSJ-63</strain>
    </source>
</reference>
<dbReference type="Pfam" id="PF00877">
    <property type="entry name" value="NLPC_P60"/>
    <property type="match status" value="1"/>
</dbReference>
<keyword evidence="8" id="KW-1185">Reference proteome</keyword>
<dbReference type="PROSITE" id="PS51781">
    <property type="entry name" value="SH3B"/>
    <property type="match status" value="1"/>
</dbReference>
<evidence type="ECO:0000256" key="4">
    <source>
        <dbReference type="ARBA" id="ARBA00022807"/>
    </source>
</evidence>
<keyword evidence="3" id="KW-0378">Hydrolase</keyword>
<dbReference type="Gene3D" id="3.90.1720.10">
    <property type="entry name" value="endopeptidase domain like (from Nostoc punctiforme)"/>
    <property type="match status" value="1"/>
</dbReference>
<accession>A0A926DHX6</accession>
<gene>
    <name evidence="7" type="ORF">H8693_04140</name>
</gene>
<dbReference type="InterPro" id="IPR002477">
    <property type="entry name" value="Peptidoglycan-bd-like"/>
</dbReference>
<proteinExistence type="inferred from homology"/>
<dbReference type="GO" id="GO:0006508">
    <property type="term" value="P:proteolysis"/>
    <property type="evidence" value="ECO:0007669"/>
    <property type="project" value="UniProtKB-KW"/>
</dbReference>
<evidence type="ECO:0000259" key="5">
    <source>
        <dbReference type="PROSITE" id="PS51781"/>
    </source>
</evidence>
<evidence type="ECO:0000256" key="1">
    <source>
        <dbReference type="ARBA" id="ARBA00007074"/>
    </source>
</evidence>
<dbReference type="SUPFAM" id="SSF54001">
    <property type="entry name" value="Cysteine proteinases"/>
    <property type="match status" value="1"/>
</dbReference>
<name>A0A926DHX6_9FIRM</name>
<dbReference type="InterPro" id="IPR036365">
    <property type="entry name" value="PGBD-like_sf"/>
</dbReference>
<comment type="similarity">
    <text evidence="1">Belongs to the peptidase C40 family.</text>
</comment>
<keyword evidence="2" id="KW-0645">Protease</keyword>
<dbReference type="Proteomes" id="UP000617951">
    <property type="component" value="Unassembled WGS sequence"/>
</dbReference>
<dbReference type="InterPro" id="IPR000064">
    <property type="entry name" value="NLP_P60_dom"/>
</dbReference>
<dbReference type="AlphaFoldDB" id="A0A926DHX6"/>
<dbReference type="Gene3D" id="2.30.30.40">
    <property type="entry name" value="SH3 Domains"/>
    <property type="match status" value="1"/>
</dbReference>
<dbReference type="Gene3D" id="1.10.101.10">
    <property type="entry name" value="PGBD-like superfamily/PGBD"/>
    <property type="match status" value="2"/>
</dbReference>
<dbReference type="PROSITE" id="PS51935">
    <property type="entry name" value="NLPC_P60"/>
    <property type="match status" value="1"/>
</dbReference>
<evidence type="ECO:0000256" key="3">
    <source>
        <dbReference type="ARBA" id="ARBA00022801"/>
    </source>
</evidence>
<evidence type="ECO:0000313" key="8">
    <source>
        <dbReference type="Proteomes" id="UP000617951"/>
    </source>
</evidence>
<evidence type="ECO:0000313" key="7">
    <source>
        <dbReference type="EMBL" id="MBC8538122.1"/>
    </source>
</evidence>
<comment type="caution">
    <text evidence="7">The sequence shown here is derived from an EMBL/GenBank/DDBJ whole genome shotgun (WGS) entry which is preliminary data.</text>
</comment>
<dbReference type="InterPro" id="IPR036366">
    <property type="entry name" value="PGBDSf"/>
</dbReference>
<dbReference type="Pfam" id="PF01471">
    <property type="entry name" value="PG_binding_1"/>
    <property type="match status" value="2"/>
</dbReference>
<feature type="domain" description="SH3b" evidence="5">
    <location>
        <begin position="177"/>
        <end position="243"/>
    </location>
</feature>
<feature type="domain" description="NlpC/P60" evidence="6">
    <location>
        <begin position="1"/>
        <end position="170"/>
    </location>
</feature>
<dbReference type="GO" id="GO:0008234">
    <property type="term" value="F:cysteine-type peptidase activity"/>
    <property type="evidence" value="ECO:0007669"/>
    <property type="project" value="UniProtKB-KW"/>
</dbReference>
<protein>
    <submittedName>
        <fullName evidence="7">Peptidoglycan-binding protein</fullName>
    </submittedName>
</protein>
<dbReference type="RefSeq" id="WP_249279900.1">
    <property type="nucleotide sequence ID" value="NZ_JACRSS010000001.1"/>
</dbReference>
<dbReference type="SUPFAM" id="SSF47090">
    <property type="entry name" value="PGBD-like"/>
    <property type="match status" value="2"/>
</dbReference>